<evidence type="ECO:0000256" key="1">
    <source>
        <dbReference type="SAM" id="MobiDB-lite"/>
    </source>
</evidence>
<keyword evidence="4" id="KW-1185">Reference proteome</keyword>
<dbReference type="OrthoDB" id="3223751at2759"/>
<dbReference type="Proteomes" id="UP000613580">
    <property type="component" value="Unassembled WGS sequence"/>
</dbReference>
<evidence type="ECO:0000313" key="3">
    <source>
        <dbReference type="EMBL" id="KAF7320580.1"/>
    </source>
</evidence>
<dbReference type="CDD" id="cd18186">
    <property type="entry name" value="BTB_POZ_ZBTB_KLHL-like"/>
    <property type="match status" value="1"/>
</dbReference>
<name>A0A8H6TN09_MYCCL</name>
<comment type="caution">
    <text evidence="3">The sequence shown here is derived from an EMBL/GenBank/DDBJ whole genome shotgun (WGS) entry which is preliminary data.</text>
</comment>
<dbReference type="AlphaFoldDB" id="A0A8H6TN09"/>
<evidence type="ECO:0000313" key="4">
    <source>
        <dbReference type="Proteomes" id="UP000613580"/>
    </source>
</evidence>
<gene>
    <name evidence="3" type="ORF">HMN09_00142300</name>
</gene>
<dbReference type="Gene3D" id="3.30.710.10">
    <property type="entry name" value="Potassium Channel Kv1.1, Chain A"/>
    <property type="match status" value="1"/>
</dbReference>
<reference evidence="3" key="1">
    <citation type="submission" date="2020-05" db="EMBL/GenBank/DDBJ databases">
        <title>Mycena genomes resolve the evolution of fungal bioluminescence.</title>
        <authorList>
            <person name="Tsai I.J."/>
        </authorList>
    </citation>
    <scope>NUCLEOTIDE SEQUENCE</scope>
    <source>
        <strain evidence="3">110903Hualien_Pintung</strain>
    </source>
</reference>
<dbReference type="SUPFAM" id="SSF54695">
    <property type="entry name" value="POZ domain"/>
    <property type="match status" value="1"/>
</dbReference>
<evidence type="ECO:0000259" key="2">
    <source>
        <dbReference type="PROSITE" id="PS50097"/>
    </source>
</evidence>
<dbReference type="PROSITE" id="PS50097">
    <property type="entry name" value="BTB"/>
    <property type="match status" value="1"/>
</dbReference>
<proteinExistence type="predicted"/>
<protein>
    <submittedName>
        <fullName evidence="3">BTB domain-containing protein</fullName>
    </submittedName>
</protein>
<organism evidence="3 4">
    <name type="scientific">Mycena chlorophos</name>
    <name type="common">Agaric fungus</name>
    <name type="synonym">Agaricus chlorophos</name>
    <dbReference type="NCBI Taxonomy" id="658473"/>
    <lineage>
        <taxon>Eukaryota</taxon>
        <taxon>Fungi</taxon>
        <taxon>Dikarya</taxon>
        <taxon>Basidiomycota</taxon>
        <taxon>Agaricomycotina</taxon>
        <taxon>Agaricomycetes</taxon>
        <taxon>Agaricomycetidae</taxon>
        <taxon>Agaricales</taxon>
        <taxon>Marasmiineae</taxon>
        <taxon>Mycenaceae</taxon>
        <taxon>Mycena</taxon>
    </lineage>
</organism>
<accession>A0A8H6TN09</accession>
<dbReference type="InterPro" id="IPR000210">
    <property type="entry name" value="BTB/POZ_dom"/>
</dbReference>
<dbReference type="InterPro" id="IPR011333">
    <property type="entry name" value="SKP1/BTB/POZ_sf"/>
</dbReference>
<feature type="compositionally biased region" description="Low complexity" evidence="1">
    <location>
        <begin position="1"/>
        <end position="16"/>
    </location>
</feature>
<sequence>MSASSRLHSRSSSPLSFPSPTPSIPATPGKNWSPRPGMSDDFAEGFACGLPEGSLPGSTAVSPSWSPAALAGSLILGEPSPPSSPSADLLEEDLPRMEATQKKIAAGSGGVNTRYCFDDGLSYFLVENQIFRVHRHFLVRDSIYFQEIFAGPLGALGEHEREAIPLDGVGSSEFECLLDFFYTGMYTQSAFALSQWLTLLSISTRLRFDRLRTHAIEAIERDPTPIEPVDKIVLATKYRIPSWLPSAYAALCRRPSALEEWEAEKIGLRSVVLIAKAREVYRERAAASQFGGLGQGPTTPSSPVFSWKFGHAQSLLSPMGTSMAIVTDLEQLRAERVVSEVFFGVQ</sequence>
<feature type="region of interest" description="Disordered" evidence="1">
    <location>
        <begin position="1"/>
        <end position="45"/>
    </location>
</feature>
<dbReference type="EMBL" id="JACAZE010000002">
    <property type="protein sequence ID" value="KAF7320580.1"/>
    <property type="molecule type" value="Genomic_DNA"/>
</dbReference>
<feature type="domain" description="BTB" evidence="2">
    <location>
        <begin position="124"/>
        <end position="190"/>
    </location>
</feature>
<dbReference type="Pfam" id="PF00651">
    <property type="entry name" value="BTB"/>
    <property type="match status" value="1"/>
</dbReference>